<dbReference type="Pfam" id="PF25527">
    <property type="entry name" value="GBD-like_ZMIZ1_ZMIZ2"/>
    <property type="match status" value="1"/>
</dbReference>
<protein>
    <submittedName>
        <fullName evidence="7">MIZ/SP-RING zinc finger-domain-containing protein</fullName>
    </submittedName>
</protein>
<dbReference type="EMBL" id="JBCLYO010000016">
    <property type="protein sequence ID" value="KAL0081864.1"/>
    <property type="molecule type" value="Genomic_DNA"/>
</dbReference>
<evidence type="ECO:0000256" key="2">
    <source>
        <dbReference type="ARBA" id="ARBA00022771"/>
    </source>
</evidence>
<dbReference type="CDD" id="cd16650">
    <property type="entry name" value="SP-RING_PIAS-like"/>
    <property type="match status" value="1"/>
</dbReference>
<dbReference type="InterPro" id="IPR004181">
    <property type="entry name" value="Znf_MIZ"/>
</dbReference>
<evidence type="ECO:0000259" key="6">
    <source>
        <dbReference type="PROSITE" id="PS51044"/>
    </source>
</evidence>
<keyword evidence="2 4" id="KW-0863">Zinc-finger</keyword>
<gene>
    <name evidence="7" type="ORF">J3Q64DRAFT_1753841</name>
</gene>
<keyword evidence="3" id="KW-0862">Zinc</keyword>
<keyword evidence="1" id="KW-0479">Metal-binding</keyword>
<dbReference type="Pfam" id="PF02891">
    <property type="entry name" value="zf-MIZ"/>
    <property type="match status" value="1"/>
</dbReference>
<feature type="compositionally biased region" description="Acidic residues" evidence="5">
    <location>
        <begin position="348"/>
        <end position="362"/>
    </location>
</feature>
<keyword evidence="8" id="KW-1185">Reference proteome</keyword>
<evidence type="ECO:0000256" key="3">
    <source>
        <dbReference type="ARBA" id="ARBA00022833"/>
    </source>
</evidence>
<feature type="region of interest" description="Disordered" evidence="5">
    <location>
        <begin position="346"/>
        <end position="419"/>
    </location>
</feature>
<feature type="region of interest" description="Disordered" evidence="5">
    <location>
        <begin position="1"/>
        <end position="53"/>
    </location>
</feature>
<comment type="caution">
    <text evidence="7">The sequence shown here is derived from an EMBL/GenBank/DDBJ whole genome shotgun (WGS) entry which is preliminary data.</text>
</comment>
<dbReference type="PANTHER" id="PTHR10782">
    <property type="entry name" value="ZINC FINGER MIZ DOMAIN-CONTAINING PROTEIN"/>
    <property type="match status" value="1"/>
</dbReference>
<evidence type="ECO:0000313" key="8">
    <source>
        <dbReference type="Proteomes" id="UP001448207"/>
    </source>
</evidence>
<dbReference type="InterPro" id="IPR013083">
    <property type="entry name" value="Znf_RING/FYVE/PHD"/>
</dbReference>
<reference evidence="7 8" key="1">
    <citation type="submission" date="2024-04" db="EMBL/GenBank/DDBJ databases">
        <title>Symmetric and asymmetric DNA N6-adenine methylation regulates different biological responses in Mucorales.</title>
        <authorList>
            <consortium name="Lawrence Berkeley National Laboratory"/>
            <person name="Lax C."/>
            <person name="Mondo S.J."/>
            <person name="Osorio-Concepcion M."/>
            <person name="Muszewska A."/>
            <person name="Corrochano-Luque M."/>
            <person name="Gutierrez G."/>
            <person name="Riley R."/>
            <person name="Lipzen A."/>
            <person name="Guo J."/>
            <person name="Hundley H."/>
            <person name="Amirebrahimi M."/>
            <person name="Ng V."/>
            <person name="Lorenzo-Gutierrez D."/>
            <person name="Binder U."/>
            <person name="Yang J."/>
            <person name="Song Y."/>
            <person name="Canovas D."/>
            <person name="Navarro E."/>
            <person name="Freitag M."/>
            <person name="Gabaldon T."/>
            <person name="Grigoriev I.V."/>
            <person name="Corrochano L.M."/>
            <person name="Nicolas F.E."/>
            <person name="Garre V."/>
        </authorList>
    </citation>
    <scope>NUCLEOTIDE SEQUENCE [LARGE SCALE GENOMIC DNA]</scope>
    <source>
        <strain evidence="7 8">L51</strain>
    </source>
</reference>
<proteinExistence type="predicted"/>
<dbReference type="PROSITE" id="PS51044">
    <property type="entry name" value="ZF_SP_RING"/>
    <property type="match status" value="1"/>
</dbReference>
<feature type="compositionally biased region" description="Polar residues" evidence="5">
    <location>
        <begin position="1"/>
        <end position="38"/>
    </location>
</feature>
<name>A0ABR3AWR5_PHYBL</name>
<dbReference type="InterPro" id="IPR057847">
    <property type="entry name" value="ZMIZ1/ZMIZ2_GBD-like"/>
</dbReference>
<organism evidence="7 8">
    <name type="scientific">Phycomyces blakesleeanus</name>
    <dbReference type="NCBI Taxonomy" id="4837"/>
    <lineage>
        <taxon>Eukaryota</taxon>
        <taxon>Fungi</taxon>
        <taxon>Fungi incertae sedis</taxon>
        <taxon>Mucoromycota</taxon>
        <taxon>Mucoromycotina</taxon>
        <taxon>Mucoromycetes</taxon>
        <taxon>Mucorales</taxon>
        <taxon>Phycomycetaceae</taxon>
        <taxon>Phycomyces</taxon>
    </lineage>
</organism>
<accession>A0ABR3AWR5</accession>
<dbReference type="Proteomes" id="UP001448207">
    <property type="component" value="Unassembled WGS sequence"/>
</dbReference>
<feature type="compositionally biased region" description="Polar residues" evidence="5">
    <location>
        <begin position="395"/>
        <end position="407"/>
    </location>
</feature>
<feature type="compositionally biased region" description="Basic and acidic residues" evidence="5">
    <location>
        <begin position="363"/>
        <end position="373"/>
    </location>
</feature>
<feature type="domain" description="SP-RING-type" evidence="6">
    <location>
        <begin position="247"/>
        <end position="334"/>
    </location>
</feature>
<sequence>MTLDTNLLKSSINNKPGQNTRSANYATGSQGVSAVQPESRSRTRGKANINNNEEYPYNQRIDYALKPFKLAHNQKSSKFEFENTEEFRKKILHAYYGSSDKQKDLPVAFVLTSWREDDSSNQKKASDTDEKDKKCEWPQCVNITVNNQKPPIIKRVKIVSNNRAGESVTSYSGKDYPCDITYCLNNGPNSITLVQTECACSYRFAIQVIVRNNANRIVEAISTRHLAIDKGKNSINRLLGSVALEDENDEILMRQENVKLNLRCPISFVRIELPVKGINCQHPDCFDLASYLATNSNNLKWKCPHCNKYAPPTELLRDMFFEFLLKKVPRTARQIEFTDSSDAWVVSEAEDEDDYAEDDDTDGDKNEKSKVPPKEIQANVISLLSDDEDEEEPQNHTSQKRGNSVSNDTEERRKMARTL</sequence>
<evidence type="ECO:0000256" key="4">
    <source>
        <dbReference type="PROSITE-ProRule" id="PRU00452"/>
    </source>
</evidence>
<evidence type="ECO:0000313" key="7">
    <source>
        <dbReference type="EMBL" id="KAL0081864.1"/>
    </source>
</evidence>
<evidence type="ECO:0000256" key="5">
    <source>
        <dbReference type="SAM" id="MobiDB-lite"/>
    </source>
</evidence>
<dbReference type="PANTHER" id="PTHR10782:SF4">
    <property type="entry name" value="TONALLI, ISOFORM E"/>
    <property type="match status" value="1"/>
</dbReference>
<evidence type="ECO:0000256" key="1">
    <source>
        <dbReference type="ARBA" id="ARBA00022723"/>
    </source>
</evidence>
<dbReference type="Gene3D" id="3.30.40.10">
    <property type="entry name" value="Zinc/RING finger domain, C3HC4 (zinc finger)"/>
    <property type="match status" value="1"/>
</dbReference>